<proteinExistence type="predicted"/>
<gene>
    <name evidence="1" type="ORF">FJTKL_08065</name>
</gene>
<comment type="caution">
    <text evidence="1">The sequence shown here is derived from an EMBL/GenBank/DDBJ whole genome shotgun (WGS) entry which is preliminary data.</text>
</comment>
<organism evidence="1 2">
    <name type="scientific">Diaporthe vaccinii</name>
    <dbReference type="NCBI Taxonomy" id="105482"/>
    <lineage>
        <taxon>Eukaryota</taxon>
        <taxon>Fungi</taxon>
        <taxon>Dikarya</taxon>
        <taxon>Ascomycota</taxon>
        <taxon>Pezizomycotina</taxon>
        <taxon>Sordariomycetes</taxon>
        <taxon>Sordariomycetidae</taxon>
        <taxon>Diaporthales</taxon>
        <taxon>Diaporthaceae</taxon>
        <taxon>Diaporthe</taxon>
        <taxon>Diaporthe eres species complex</taxon>
    </lineage>
</organism>
<name>A0ABR4FEF6_9PEZI</name>
<reference evidence="1 2" key="1">
    <citation type="submission" date="2024-03" db="EMBL/GenBank/DDBJ databases">
        <title>A high-quality draft genome sequence of Diaporthe vaccinii, a causative agent of upright dieback and viscid rot disease in cranberry plants.</title>
        <authorList>
            <person name="Sarrasin M."/>
            <person name="Lang B.F."/>
            <person name="Burger G."/>
        </authorList>
    </citation>
    <scope>NUCLEOTIDE SEQUENCE [LARGE SCALE GENOMIC DNA]</scope>
    <source>
        <strain evidence="1 2">IS7</strain>
    </source>
</reference>
<sequence length="274" mass="30246">MAMRIKQSVLKLLSSSIAIIEVRASHSPVPNRPFPFSSSFPSCSLELLRVTPSGLPERGDPSSSIESLQTSDRAGLSLHQTLHHKLQIHHLNTSEYSPEHSVRPLLTDRNTKQQDITHHKQTPTNMPVRIPAARSTELLTFAGAGAFVLTPLYMLMPGATERMATQTARWAPRWERNIGYFAAPVERTTQRIAPPVERTVKRIDSRLPLGSVARGGLSLGWVVCFSYMNEIVSVLGGHFDESCIWNIGDIVGNVRGGRQRRGGEAKHTSISLDA</sequence>
<evidence type="ECO:0000313" key="2">
    <source>
        <dbReference type="Proteomes" id="UP001600888"/>
    </source>
</evidence>
<dbReference type="Proteomes" id="UP001600888">
    <property type="component" value="Unassembled WGS sequence"/>
</dbReference>
<accession>A0ABR4FEF6</accession>
<protein>
    <submittedName>
        <fullName evidence="1">Uncharacterized protein</fullName>
    </submittedName>
</protein>
<dbReference type="EMBL" id="JBAWTH010000002">
    <property type="protein sequence ID" value="KAL2293064.1"/>
    <property type="molecule type" value="Genomic_DNA"/>
</dbReference>
<keyword evidence="2" id="KW-1185">Reference proteome</keyword>
<evidence type="ECO:0000313" key="1">
    <source>
        <dbReference type="EMBL" id="KAL2293064.1"/>
    </source>
</evidence>